<proteinExistence type="predicted"/>
<sequence>MNNLYVFEFKGGGSYTVVKPKLSAAVRNLLMFYNSEPEVCDITCVCPETKWVKVSNSTKWIIKSVDIEAVEYHEEGQLVIKRQPIESFLARFTPNKY</sequence>
<keyword evidence="2" id="KW-1185">Reference proteome</keyword>
<dbReference type="Proteomes" id="UP000693899">
    <property type="component" value="Segment"/>
</dbReference>
<protein>
    <submittedName>
        <fullName evidence="1">Uncharacterized protein</fullName>
    </submittedName>
</protein>
<accession>A0A8E4UXV1</accession>
<reference evidence="1" key="1">
    <citation type="submission" date="2020-07" db="EMBL/GenBank/DDBJ databases">
        <title>Highly diverse flavobacterial phages as mortality factor during North Sea spring blooms.</title>
        <authorList>
            <person name="Bartlau N."/>
            <person name="Wichels A."/>
            <person name="Krohne G."/>
            <person name="Adriaenssens E.M."/>
            <person name="Heins A."/>
            <person name="Fuchs B.M."/>
            <person name="Amann R."/>
            <person name="Moraru C."/>
        </authorList>
    </citation>
    <scope>NUCLEOTIDE SEQUENCE</scope>
</reference>
<gene>
    <name evidence="1" type="ORF">Colly1_137</name>
</gene>
<organism evidence="1 2">
    <name type="scientific">Maribacter phage Colly_1</name>
    <dbReference type="NCBI Taxonomy" id="2745691"/>
    <lineage>
        <taxon>Viruses</taxon>
        <taxon>Duplodnaviria</taxon>
        <taxon>Heunggongvirae</taxon>
        <taxon>Uroviricota</taxon>
        <taxon>Caudoviricetes</taxon>
        <taxon>Molycolviridae</taxon>
        <taxon>Mollyvirus</taxon>
        <taxon>Mollyvirus colly</taxon>
    </lineage>
</organism>
<name>A0A8E4UXV1_9CAUD</name>
<dbReference type="EMBL" id="MT732450">
    <property type="protein sequence ID" value="QQO97237.1"/>
    <property type="molecule type" value="Genomic_DNA"/>
</dbReference>
<evidence type="ECO:0000313" key="2">
    <source>
        <dbReference type="Proteomes" id="UP000693899"/>
    </source>
</evidence>
<evidence type="ECO:0000313" key="1">
    <source>
        <dbReference type="EMBL" id="QQO97237.1"/>
    </source>
</evidence>